<dbReference type="InterPro" id="IPR027417">
    <property type="entry name" value="P-loop_NTPase"/>
</dbReference>
<dbReference type="GeneID" id="18248789"/>
<dbReference type="Gene3D" id="3.40.850.10">
    <property type="entry name" value="Kinesin motor domain"/>
    <property type="match status" value="1"/>
</dbReference>
<dbReference type="InterPro" id="IPR036961">
    <property type="entry name" value="Kinesin_motor_dom_sf"/>
</dbReference>
<keyword evidence="1" id="KW-0505">Motor protein</keyword>
<dbReference type="AlphaFoldDB" id="G3B2L0"/>
<dbReference type="SUPFAM" id="SSF52540">
    <property type="entry name" value="P-loop containing nucleoside triphosphate hydrolases"/>
    <property type="match status" value="1"/>
</dbReference>
<name>G3B2L0_CANTC</name>
<dbReference type="Pfam" id="PF00225">
    <property type="entry name" value="Kinesin"/>
    <property type="match status" value="1"/>
</dbReference>
<comment type="similarity">
    <text evidence="1">Belongs to the TRAFAC class myosin-kinesin ATPase superfamily. Kinesin family.</text>
</comment>
<feature type="binding site" evidence="1">
    <location>
        <begin position="99"/>
        <end position="106"/>
    </location>
    <ligand>
        <name>ATP</name>
        <dbReference type="ChEBI" id="CHEBI:30616"/>
    </ligand>
</feature>
<evidence type="ECO:0000259" key="2">
    <source>
        <dbReference type="PROSITE" id="PS50067"/>
    </source>
</evidence>
<dbReference type="Proteomes" id="UP000000707">
    <property type="component" value="Unassembled WGS sequence"/>
</dbReference>
<keyword evidence="4" id="KW-1185">Reference proteome</keyword>
<dbReference type="GO" id="GO:0008017">
    <property type="term" value="F:microtubule binding"/>
    <property type="evidence" value="ECO:0007669"/>
    <property type="project" value="InterPro"/>
</dbReference>
<evidence type="ECO:0000313" key="3">
    <source>
        <dbReference type="EMBL" id="EGV64704.1"/>
    </source>
</evidence>
<dbReference type="GO" id="GO:0007018">
    <property type="term" value="P:microtubule-based movement"/>
    <property type="evidence" value="ECO:0007669"/>
    <property type="project" value="InterPro"/>
</dbReference>
<sequence length="494" mass="56491">MEEQANINVVVRVRPLLPKEVDKHGADVESLVVMPLEPKGSVLLKSPSAVKSYAFDDSVWSFDNHDNRFVNNRKFYQQTGPSLLEHCFQGFNVCLLAYGQTGSGKTFTMMGEDDDVGFVPLLVHDILAYKNRLVDDKVNCEVRLSYMEVYNETVRDLLYQEKEPRKWKVREHPETGPYVDCLKEYEINDYEAFCNLLNIGNRNRVTATTAMNSSSSRSHAILNLVLRQTRFDGEDAEIGSAENEVVSNIKLVDLAGSERLTKTQVYGQQHRVKEGSLINKSLTVLGRCINVLSKNTITNSSDLVPYRDSVLTYLLKENLGGNSKTMMIFCISPLDFEETQQTLNYATRVKNIKTIAKTNQKKLVKINMDWVPGGADNSVIENLREEIEQLSAELKHSNPGRLTAMVSYLEKELKTCKFENKFMSHRMKHLEAELEEVNNHNHYMNRSLRENIENQHKEQTKIISESVSYLQLELERHHHEISAFLQDAHPSTLV</sequence>
<dbReference type="eggNOG" id="KOG0245">
    <property type="taxonomic scope" value="Eukaryota"/>
</dbReference>
<proteinExistence type="inferred from homology"/>
<dbReference type="STRING" id="590646.G3B2L0"/>
<dbReference type="PANTHER" id="PTHR47117">
    <property type="entry name" value="STAR-RELATED LIPID TRANSFER PROTEIN 9"/>
    <property type="match status" value="1"/>
</dbReference>
<dbReference type="OrthoDB" id="3176171at2759"/>
<dbReference type="PROSITE" id="PS50067">
    <property type="entry name" value="KINESIN_MOTOR_2"/>
    <property type="match status" value="1"/>
</dbReference>
<dbReference type="KEGG" id="cten:18248789"/>
<dbReference type="EMBL" id="GL996515">
    <property type="protein sequence ID" value="EGV64704.1"/>
    <property type="molecule type" value="Genomic_DNA"/>
</dbReference>
<dbReference type="SMART" id="SM00129">
    <property type="entry name" value="KISc"/>
    <property type="match status" value="1"/>
</dbReference>
<dbReference type="GO" id="GO:0005524">
    <property type="term" value="F:ATP binding"/>
    <property type="evidence" value="ECO:0007669"/>
    <property type="project" value="UniProtKB-UniRule"/>
</dbReference>
<dbReference type="GO" id="GO:0003777">
    <property type="term" value="F:microtubule motor activity"/>
    <property type="evidence" value="ECO:0007669"/>
    <property type="project" value="InterPro"/>
</dbReference>
<keyword evidence="1" id="KW-0547">Nucleotide-binding</keyword>
<keyword evidence="1" id="KW-0067">ATP-binding</keyword>
<organism evidence="4">
    <name type="scientific">Candida tenuis (strain ATCC 10573 / BCRC 21748 / CBS 615 / JCM 9827 / NBRC 10315 / NRRL Y-1498 / VKM Y-70)</name>
    <name type="common">Yeast</name>
    <name type="synonym">Yamadazyma tenuis</name>
    <dbReference type="NCBI Taxonomy" id="590646"/>
    <lineage>
        <taxon>Eukaryota</taxon>
        <taxon>Fungi</taxon>
        <taxon>Dikarya</taxon>
        <taxon>Ascomycota</taxon>
        <taxon>Saccharomycotina</taxon>
        <taxon>Pichiomycetes</taxon>
        <taxon>Debaryomycetaceae</taxon>
        <taxon>Yamadazyma</taxon>
    </lineage>
</organism>
<evidence type="ECO:0000313" key="4">
    <source>
        <dbReference type="Proteomes" id="UP000000707"/>
    </source>
</evidence>
<dbReference type="PRINTS" id="PR00380">
    <property type="entry name" value="KINESINHEAVY"/>
</dbReference>
<dbReference type="RefSeq" id="XP_006685510.1">
    <property type="nucleotide sequence ID" value="XM_006685447.1"/>
</dbReference>
<protein>
    <recommendedName>
        <fullName evidence="2">Kinesin motor domain-containing protein</fullName>
    </recommendedName>
</protein>
<dbReference type="HOGENOM" id="CLU_001485_2_3_1"/>
<gene>
    <name evidence="3" type="ORF">CANTEDRAFT_120575</name>
</gene>
<accession>G3B2L0</accession>
<dbReference type="InterPro" id="IPR001752">
    <property type="entry name" value="Kinesin_motor_dom"/>
</dbReference>
<evidence type="ECO:0000256" key="1">
    <source>
        <dbReference type="PROSITE-ProRule" id="PRU00283"/>
    </source>
</evidence>
<feature type="domain" description="Kinesin motor" evidence="2">
    <location>
        <begin position="6"/>
        <end position="352"/>
    </location>
</feature>
<reference evidence="3 4" key="1">
    <citation type="journal article" date="2011" name="Proc. Natl. Acad. Sci. U.S.A.">
        <title>Comparative genomics of xylose-fermenting fungi for enhanced biofuel production.</title>
        <authorList>
            <person name="Wohlbach D.J."/>
            <person name="Kuo A."/>
            <person name="Sato T.K."/>
            <person name="Potts K.M."/>
            <person name="Salamov A.A."/>
            <person name="LaButti K.M."/>
            <person name="Sun H."/>
            <person name="Clum A."/>
            <person name="Pangilinan J.L."/>
            <person name="Lindquist E.A."/>
            <person name="Lucas S."/>
            <person name="Lapidus A."/>
            <person name="Jin M."/>
            <person name="Gunawan C."/>
            <person name="Balan V."/>
            <person name="Dale B.E."/>
            <person name="Jeffries T.W."/>
            <person name="Zinkel R."/>
            <person name="Barry K.W."/>
            <person name="Grigoriev I.V."/>
            <person name="Gasch A.P."/>
        </authorList>
    </citation>
    <scope>NUCLEOTIDE SEQUENCE [LARGE SCALE GENOMIC DNA]</scope>
    <source>
        <strain evidence="4">ATCC 10573 / BCRC 21748 / CBS 615 / JCM 9827 / NBRC 10315 / NRRL Y-1498 / VKM Y-70</strain>
    </source>
</reference>